<dbReference type="EMBL" id="HQ317393">
    <property type="protein sequence ID" value="AGN30376.1"/>
    <property type="molecule type" value="Genomic_DNA"/>
</dbReference>
<reference evidence="1 2" key="1">
    <citation type="journal article" date="2014" name="Genome Biol. Evol.">
        <title>Composite Conserved Promoter-Terminator Motifs (PeSLs) that Mediate Modular Shuffling in the Diverse T4-Like Myoviruses.</title>
        <authorList>
            <person name="Comeau A.M."/>
            <person name="Arbiol C."/>
            <person name="Krisch H.M."/>
        </authorList>
    </citation>
    <scope>NUCLEOTIDE SEQUENCE [LARGE SCALE GENOMIC DNA]</scope>
</reference>
<evidence type="ECO:0000313" key="2">
    <source>
        <dbReference type="Proteomes" id="UP000201461"/>
    </source>
</evidence>
<dbReference type="GeneID" id="15926861"/>
<dbReference type="KEGG" id="vg:15926861"/>
<dbReference type="Proteomes" id="UP000201461">
    <property type="component" value="Segment"/>
</dbReference>
<sequence length="179" mass="20261">MKNLTMKNNFRIDIPDNGATETFQWQIQTATIPGVNMEVASVSRGPKYSKLANNNIAGSGTSYDDLSIQFLVDEEMRTYAELYKWMITMNNPTGPSNSDGKVPVTMLLHVLDNNKDKVIATYRFINPFPKSLSAIEWNYTESGDVETVTCDVEFEYAYFEMIHKVDGKEITISPYTDSL</sequence>
<dbReference type="InterPro" id="IPR010667">
    <property type="entry name" value="Phage_T4_Gp19"/>
</dbReference>
<dbReference type="GO" id="GO:0005198">
    <property type="term" value="F:structural molecule activity"/>
    <property type="evidence" value="ECO:0007669"/>
    <property type="project" value="InterPro"/>
</dbReference>
<dbReference type="OrthoDB" id="11402at10239"/>
<keyword evidence="2" id="KW-1185">Reference proteome</keyword>
<dbReference type="Pfam" id="PF06841">
    <property type="entry name" value="Phage_T4_gp19"/>
    <property type="match status" value="1"/>
</dbReference>
<dbReference type="RefSeq" id="YP_008125525.1">
    <property type="nucleotide sequence ID" value="NC_021529.2"/>
</dbReference>
<name>R9TF32_9CAUD</name>
<evidence type="ECO:0000313" key="1">
    <source>
        <dbReference type="EMBL" id="AGN30376.1"/>
    </source>
</evidence>
<organism evidence="1 2">
    <name type="scientific">Vibrio phage nt-1</name>
    <dbReference type="NCBI Taxonomy" id="115992"/>
    <lineage>
        <taxon>Viruses</taxon>
        <taxon>Duplodnaviria</taxon>
        <taxon>Heunggongvirae</taxon>
        <taxon>Uroviricota</taxon>
        <taxon>Caudoviricetes</taxon>
        <taxon>Pantevenvirales</taxon>
        <taxon>Straboviridae</taxon>
        <taxon>Mylasvirus</taxon>
        <taxon>Mylasvirus persius</taxon>
    </lineage>
</organism>
<gene>
    <name evidence="1" type="ORF">VPFG_00379</name>
</gene>
<accession>R9TF32</accession>
<protein>
    <submittedName>
        <fullName evidence="1">Tail completion and sheath stabilizer protein</fullName>
    </submittedName>
</protein>
<proteinExistence type="predicted"/>